<keyword evidence="1" id="KW-0732">Signal</keyword>
<proteinExistence type="predicted"/>
<evidence type="ECO:0008006" key="4">
    <source>
        <dbReference type="Google" id="ProtNLM"/>
    </source>
</evidence>
<keyword evidence="3" id="KW-1185">Reference proteome</keyword>
<comment type="caution">
    <text evidence="2">The sequence shown here is derived from an EMBL/GenBank/DDBJ whole genome shotgun (WGS) entry which is preliminary data.</text>
</comment>
<dbReference type="InterPro" id="IPR011473">
    <property type="entry name" value="DUF1579"/>
</dbReference>
<evidence type="ECO:0000313" key="2">
    <source>
        <dbReference type="EMBL" id="KRG69353.1"/>
    </source>
</evidence>
<feature type="chain" id="PRO_5006394115" description="DUF1579 domain-containing protein" evidence="1">
    <location>
        <begin position="31"/>
        <end position="192"/>
    </location>
</feature>
<dbReference type="Pfam" id="PF07617">
    <property type="entry name" value="DUF1579"/>
    <property type="match status" value="1"/>
</dbReference>
<dbReference type="EMBL" id="LDJL01000010">
    <property type="protein sequence ID" value="KRG69353.1"/>
    <property type="molecule type" value="Genomic_DNA"/>
</dbReference>
<dbReference type="Proteomes" id="UP000052052">
    <property type="component" value="Unassembled WGS sequence"/>
</dbReference>
<protein>
    <recommendedName>
        <fullName evidence="4">DUF1579 domain-containing protein</fullName>
    </recommendedName>
</protein>
<dbReference type="AlphaFoldDB" id="A0A0R0CHM7"/>
<dbReference type="STRING" id="344882.ABB29_09635"/>
<evidence type="ECO:0000313" key="3">
    <source>
        <dbReference type="Proteomes" id="UP000052052"/>
    </source>
</evidence>
<feature type="signal peptide" evidence="1">
    <location>
        <begin position="1"/>
        <end position="30"/>
    </location>
</feature>
<name>A0A0R0CHM7_9GAMM</name>
<reference evidence="2 3" key="1">
    <citation type="submission" date="2015-05" db="EMBL/GenBank/DDBJ databases">
        <title>Genome sequencing and analysis of members of genus Stenotrophomonas.</title>
        <authorList>
            <person name="Patil P.P."/>
            <person name="Midha S."/>
            <person name="Patil P.B."/>
        </authorList>
    </citation>
    <scope>NUCLEOTIDE SEQUENCE [LARGE SCALE GENOMIC DNA]</scope>
    <source>
        <strain evidence="2 3">DSM 21858</strain>
    </source>
</reference>
<organism evidence="2 3">
    <name type="scientific">Pseudoxanthomonas dokdonensis</name>
    <dbReference type="NCBI Taxonomy" id="344882"/>
    <lineage>
        <taxon>Bacteria</taxon>
        <taxon>Pseudomonadati</taxon>
        <taxon>Pseudomonadota</taxon>
        <taxon>Gammaproteobacteria</taxon>
        <taxon>Lysobacterales</taxon>
        <taxon>Lysobacteraceae</taxon>
        <taxon>Pseudoxanthomonas</taxon>
    </lineage>
</organism>
<dbReference type="PATRIC" id="fig|344882.3.peg.294"/>
<gene>
    <name evidence="2" type="ORF">ABB29_09635</name>
</gene>
<evidence type="ECO:0000256" key="1">
    <source>
        <dbReference type="SAM" id="SignalP"/>
    </source>
</evidence>
<accession>A0A0R0CHM7</accession>
<sequence>MRRLRAVVLYSLLSAVTASLLLAKAGQAQALPSPADPARQAAMDAWQAAATAGAQHRQLAEHFVGQWQATLNATGEAILGGRQIRTVYTGSMMGAPFEGISLSGYDNVSRQYTSVWQDNMSTGSYLTEGDYDPASRSYQYRGQWPDPLQAGTLVQVRETLRVVDADHHVLDMHETRAGKEVHVMRIEFTRIR</sequence>